<organism evidence="1 2">
    <name type="scientific">Luteolibacter luteus</name>
    <dbReference type="NCBI Taxonomy" id="2728835"/>
    <lineage>
        <taxon>Bacteria</taxon>
        <taxon>Pseudomonadati</taxon>
        <taxon>Verrucomicrobiota</taxon>
        <taxon>Verrucomicrobiia</taxon>
        <taxon>Verrucomicrobiales</taxon>
        <taxon>Verrucomicrobiaceae</taxon>
        <taxon>Luteolibacter</taxon>
    </lineage>
</organism>
<keyword evidence="2" id="KW-1185">Reference proteome</keyword>
<dbReference type="RefSeq" id="WP_169455799.1">
    <property type="nucleotide sequence ID" value="NZ_CP051774.1"/>
</dbReference>
<sequence>MTALALPAKADTLLWKNMDNAELQSFAEAIVRNIEISPETAFGVAGDFGDSRLRVRTYPRGNQGLLVVESSIAKDGNPAKEAIRSIQLKQVRDNGSVELLWEVLRGEPGTSPAQINAKGLRWTIELKKEKAKWRNGPTDIPPGKVFRSVS</sequence>
<dbReference type="AlphaFoldDB" id="A0A858RLZ6"/>
<evidence type="ECO:0000313" key="2">
    <source>
        <dbReference type="Proteomes" id="UP000501812"/>
    </source>
</evidence>
<dbReference type="KEGG" id="luo:HHL09_16935"/>
<accession>A0A858RLZ6</accession>
<dbReference type="EMBL" id="CP051774">
    <property type="protein sequence ID" value="QJE97399.1"/>
    <property type="molecule type" value="Genomic_DNA"/>
</dbReference>
<name>A0A858RLZ6_9BACT</name>
<gene>
    <name evidence="1" type="ORF">HHL09_16935</name>
</gene>
<protein>
    <submittedName>
        <fullName evidence="1">Uncharacterized protein</fullName>
    </submittedName>
</protein>
<dbReference type="Proteomes" id="UP000501812">
    <property type="component" value="Chromosome"/>
</dbReference>
<proteinExistence type="predicted"/>
<reference evidence="1 2" key="1">
    <citation type="submission" date="2020-04" db="EMBL/GenBank/DDBJ databases">
        <title>Luteolibacter sp. G-1-1-1 isolated from soil.</title>
        <authorList>
            <person name="Dahal R.H."/>
        </authorList>
    </citation>
    <scope>NUCLEOTIDE SEQUENCE [LARGE SCALE GENOMIC DNA]</scope>
    <source>
        <strain evidence="1 2">G-1-1-1</strain>
    </source>
</reference>
<evidence type="ECO:0000313" key="1">
    <source>
        <dbReference type="EMBL" id="QJE97399.1"/>
    </source>
</evidence>